<proteinExistence type="inferred from homology"/>
<evidence type="ECO:0000259" key="9">
    <source>
        <dbReference type="Pfam" id="PF00501"/>
    </source>
</evidence>
<dbReference type="AlphaFoldDB" id="A0AAN8JTE4"/>
<dbReference type="InterPro" id="IPR020845">
    <property type="entry name" value="AMP-binding_CS"/>
</dbReference>
<evidence type="ECO:0000256" key="3">
    <source>
        <dbReference type="ARBA" id="ARBA00019043"/>
    </source>
</evidence>
<gene>
    <name evidence="11" type="ORF">SNE40_010398</name>
</gene>
<evidence type="ECO:0000256" key="1">
    <source>
        <dbReference type="ARBA" id="ARBA00006432"/>
    </source>
</evidence>
<dbReference type="GO" id="GO:0005524">
    <property type="term" value="F:ATP binding"/>
    <property type="evidence" value="ECO:0007669"/>
    <property type="project" value="UniProtKB-KW"/>
</dbReference>
<dbReference type="GO" id="GO:0008218">
    <property type="term" value="P:bioluminescence"/>
    <property type="evidence" value="ECO:0007669"/>
    <property type="project" value="UniProtKB-KW"/>
</dbReference>
<feature type="domain" description="AMP-dependent synthetase/ligase" evidence="9">
    <location>
        <begin position="31"/>
        <end position="393"/>
    </location>
</feature>
<dbReference type="Proteomes" id="UP001347796">
    <property type="component" value="Unassembled WGS sequence"/>
</dbReference>
<dbReference type="InterPro" id="IPR000873">
    <property type="entry name" value="AMP-dep_synth/lig_dom"/>
</dbReference>
<evidence type="ECO:0000256" key="6">
    <source>
        <dbReference type="ARBA" id="ARBA00023223"/>
    </source>
</evidence>
<dbReference type="Pfam" id="PF00501">
    <property type="entry name" value="AMP-binding"/>
    <property type="match status" value="1"/>
</dbReference>
<keyword evidence="5" id="KW-0067">ATP-binding</keyword>
<keyword evidence="4" id="KW-0547">Nucleotide-binding</keyword>
<dbReference type="SUPFAM" id="SSF56801">
    <property type="entry name" value="Acetyl-CoA synthetase-like"/>
    <property type="match status" value="1"/>
</dbReference>
<accession>A0AAN8JTE4</accession>
<comment type="caution">
    <text evidence="11">The sequence shown here is derived from an EMBL/GenBank/DDBJ whole genome shotgun (WGS) entry which is preliminary data.</text>
</comment>
<keyword evidence="12" id="KW-1185">Reference proteome</keyword>
<dbReference type="Gene3D" id="3.30.300.30">
    <property type="match status" value="1"/>
</dbReference>
<dbReference type="PROSITE" id="PS00455">
    <property type="entry name" value="AMP_BINDING"/>
    <property type="match status" value="1"/>
</dbReference>
<comment type="similarity">
    <text evidence="1">Belongs to the ATP-dependent AMP-binding enzyme family.</text>
</comment>
<dbReference type="PANTHER" id="PTHR24096:SF422">
    <property type="entry name" value="BCDNA.GH02901"/>
    <property type="match status" value="1"/>
</dbReference>
<protein>
    <recommendedName>
        <fullName evidence="3">Luciferin 4-monooxygenase</fullName>
        <ecNumber evidence="2">1.13.12.7</ecNumber>
    </recommendedName>
</protein>
<evidence type="ECO:0000256" key="5">
    <source>
        <dbReference type="ARBA" id="ARBA00022840"/>
    </source>
</evidence>
<evidence type="ECO:0000256" key="2">
    <source>
        <dbReference type="ARBA" id="ARBA00012532"/>
    </source>
</evidence>
<evidence type="ECO:0000256" key="4">
    <source>
        <dbReference type="ARBA" id="ARBA00022741"/>
    </source>
</evidence>
<feature type="domain" description="AMP-binding enzyme C-terminal" evidence="10">
    <location>
        <begin position="444"/>
        <end position="520"/>
    </location>
</feature>
<evidence type="ECO:0000259" key="10">
    <source>
        <dbReference type="Pfam" id="PF13193"/>
    </source>
</evidence>
<comment type="catalytic activity">
    <reaction evidence="8">
        <text>firefly D-luciferin + ATP + O2 = firefly oxyluciferin + hnu + AMP + CO2 + diphosphate</text>
        <dbReference type="Rhea" id="RHEA:10732"/>
        <dbReference type="ChEBI" id="CHEBI:15379"/>
        <dbReference type="ChEBI" id="CHEBI:16526"/>
        <dbReference type="ChEBI" id="CHEBI:16792"/>
        <dbReference type="ChEBI" id="CHEBI:30212"/>
        <dbReference type="ChEBI" id="CHEBI:30616"/>
        <dbReference type="ChEBI" id="CHEBI:33019"/>
        <dbReference type="ChEBI" id="CHEBI:58038"/>
        <dbReference type="ChEBI" id="CHEBI:456215"/>
        <dbReference type="EC" id="1.13.12.7"/>
    </reaction>
</comment>
<dbReference type="Gene3D" id="3.40.50.12780">
    <property type="entry name" value="N-terminal domain of ligase-like"/>
    <property type="match status" value="1"/>
</dbReference>
<keyword evidence="6" id="KW-0455">Luminescence</keyword>
<evidence type="ECO:0000313" key="12">
    <source>
        <dbReference type="Proteomes" id="UP001347796"/>
    </source>
</evidence>
<dbReference type="FunFam" id="3.40.50.12780:FF:000003">
    <property type="entry name" value="Long-chain-fatty-acid--CoA ligase FadD"/>
    <property type="match status" value="1"/>
</dbReference>
<dbReference type="InterPro" id="IPR045851">
    <property type="entry name" value="AMP-bd_C_sf"/>
</dbReference>
<dbReference type="Pfam" id="PF13193">
    <property type="entry name" value="AMP-binding_C"/>
    <property type="match status" value="1"/>
</dbReference>
<evidence type="ECO:0000256" key="7">
    <source>
        <dbReference type="ARBA" id="ARBA00023262"/>
    </source>
</evidence>
<dbReference type="InterPro" id="IPR042099">
    <property type="entry name" value="ANL_N_sf"/>
</dbReference>
<organism evidence="11 12">
    <name type="scientific">Patella caerulea</name>
    <name type="common">Rayed Mediterranean limpet</name>
    <dbReference type="NCBI Taxonomy" id="87958"/>
    <lineage>
        <taxon>Eukaryota</taxon>
        <taxon>Metazoa</taxon>
        <taxon>Spiralia</taxon>
        <taxon>Lophotrochozoa</taxon>
        <taxon>Mollusca</taxon>
        <taxon>Gastropoda</taxon>
        <taxon>Patellogastropoda</taxon>
        <taxon>Patelloidea</taxon>
        <taxon>Patellidae</taxon>
        <taxon>Patella</taxon>
    </lineage>
</organism>
<keyword evidence="7" id="KW-0599">Photoprotein</keyword>
<name>A0AAN8JTE4_PATCE</name>
<dbReference type="InterPro" id="IPR025110">
    <property type="entry name" value="AMP-bd_C"/>
</dbReference>
<evidence type="ECO:0000256" key="8">
    <source>
        <dbReference type="ARBA" id="ARBA00048497"/>
    </source>
</evidence>
<dbReference type="EMBL" id="JAZGQO010000007">
    <property type="protein sequence ID" value="KAK6182797.1"/>
    <property type="molecule type" value="Genomic_DNA"/>
</dbReference>
<dbReference type="EC" id="1.13.12.7" evidence="2"/>
<dbReference type="GO" id="GO:0016405">
    <property type="term" value="F:CoA-ligase activity"/>
    <property type="evidence" value="ECO:0007669"/>
    <property type="project" value="TreeGrafter"/>
</dbReference>
<dbReference type="FunFam" id="3.30.300.30:FF:000007">
    <property type="entry name" value="4-coumarate--CoA ligase 2"/>
    <property type="match status" value="1"/>
</dbReference>
<evidence type="ECO:0000313" key="11">
    <source>
        <dbReference type="EMBL" id="KAK6182797.1"/>
    </source>
</evidence>
<dbReference type="PANTHER" id="PTHR24096">
    <property type="entry name" value="LONG-CHAIN-FATTY-ACID--COA LIGASE"/>
    <property type="match status" value="1"/>
</dbReference>
<reference evidence="11 12" key="1">
    <citation type="submission" date="2024-01" db="EMBL/GenBank/DDBJ databases">
        <title>The genome of the rayed Mediterranean limpet Patella caerulea (Linnaeus, 1758).</title>
        <authorList>
            <person name="Anh-Thu Weber A."/>
            <person name="Halstead-Nussloch G."/>
        </authorList>
    </citation>
    <scope>NUCLEOTIDE SEQUENCE [LARGE SCALE GENOMIC DNA]</scope>
    <source>
        <strain evidence="11">AATW-2023a</strain>
        <tissue evidence="11">Whole specimen</tissue>
    </source>
</reference>
<sequence length="531" mass="57839">MSVWTKDNTFRSPAPDVDIPNVSFAEYMFSKCDKYQDLPAVTDFSSGRSYTYSLLKASAIKLASALTKLGYKKGDVIAVFSVNMPEYSILMIAAASIGVIITPANPAYTAGELANQLEHSKAQAVFTIPQLLPVLQEALSLNSTVKNNIKDKFIFGEGEGCKPVQSLLNDDGKSMPDVDIDVNNDILVLPYSSGTTGLPKGVMLTHRNCISNLLQFSSVTDIKETEDVMLGILPFYHIYGMMPVQFGCLHRGCHLVTLPKFDPAEFMKALQEYKISQLHVVPPIVLFMAKHPMVDQFDLSSLRFVVSGAAPLGEGLSKGFMDRTKAPIYQGYGLTETSPVVNIDYAPGKTGSTGPIVPNSTGKICDIETGKTLGVGEEGEYCVKGPQVMKGYLDNQQATDAMIDKDGWLHTGDIGYVDESGVLVIEDRLKELIKYKGFQVPPAELEALLLTHPNVQDAAVIGIADPEAGELPKAYIVPKSDSKLTSQCVTEFIQERVSHYKRLRGGVQFVDAIPKSPSGKILRRVLKDVAV</sequence>